<protein>
    <recommendedName>
        <fullName evidence="4">MFS transporter</fullName>
    </recommendedName>
</protein>
<accession>A0ABW3MPJ9</accession>
<keyword evidence="1" id="KW-0472">Membrane</keyword>
<evidence type="ECO:0000256" key="1">
    <source>
        <dbReference type="SAM" id="Phobius"/>
    </source>
</evidence>
<dbReference type="Proteomes" id="UP001597045">
    <property type="component" value="Unassembled WGS sequence"/>
</dbReference>
<proteinExistence type="predicted"/>
<evidence type="ECO:0000313" key="2">
    <source>
        <dbReference type="EMBL" id="MFD1052461.1"/>
    </source>
</evidence>
<reference evidence="3" key="1">
    <citation type="journal article" date="2019" name="Int. J. Syst. Evol. Microbiol.">
        <title>The Global Catalogue of Microorganisms (GCM) 10K type strain sequencing project: providing services to taxonomists for standard genome sequencing and annotation.</title>
        <authorList>
            <consortium name="The Broad Institute Genomics Platform"/>
            <consortium name="The Broad Institute Genome Sequencing Center for Infectious Disease"/>
            <person name="Wu L."/>
            <person name="Ma J."/>
        </authorList>
    </citation>
    <scope>NUCLEOTIDE SEQUENCE [LARGE SCALE GENOMIC DNA]</scope>
    <source>
        <strain evidence="3">JCM 31486</strain>
    </source>
</reference>
<keyword evidence="1" id="KW-1133">Transmembrane helix</keyword>
<comment type="caution">
    <text evidence="2">The sequence shown here is derived from an EMBL/GenBank/DDBJ whole genome shotgun (WGS) entry which is preliminary data.</text>
</comment>
<keyword evidence="3" id="KW-1185">Reference proteome</keyword>
<evidence type="ECO:0008006" key="4">
    <source>
        <dbReference type="Google" id="ProtNLM"/>
    </source>
</evidence>
<gene>
    <name evidence="2" type="ORF">ACFQ1S_46180</name>
</gene>
<name>A0ABW3MPJ9_9PSEU</name>
<organism evidence="2 3">
    <name type="scientific">Kibdelosporangium lantanae</name>
    <dbReference type="NCBI Taxonomy" id="1497396"/>
    <lineage>
        <taxon>Bacteria</taxon>
        <taxon>Bacillati</taxon>
        <taxon>Actinomycetota</taxon>
        <taxon>Actinomycetes</taxon>
        <taxon>Pseudonocardiales</taxon>
        <taxon>Pseudonocardiaceae</taxon>
        <taxon>Kibdelosporangium</taxon>
    </lineage>
</organism>
<evidence type="ECO:0000313" key="3">
    <source>
        <dbReference type="Proteomes" id="UP001597045"/>
    </source>
</evidence>
<dbReference type="EMBL" id="JBHTIS010004439">
    <property type="protein sequence ID" value="MFD1052461.1"/>
    <property type="molecule type" value="Genomic_DNA"/>
</dbReference>
<sequence>MSTRAAIGLATSARISGRASSTRPYVTATPAAAVIPITDRAQRLFRRTDLGRLGFGLGHRSFLLFIVWLTDQFVMTVSS</sequence>
<feature type="transmembrane region" description="Helical" evidence="1">
    <location>
        <begin position="50"/>
        <end position="69"/>
    </location>
</feature>
<keyword evidence="1" id="KW-0812">Transmembrane</keyword>